<dbReference type="AlphaFoldDB" id="A0A564SDV8"/>
<feature type="signal peptide" evidence="1">
    <location>
        <begin position="1"/>
        <end position="21"/>
    </location>
</feature>
<feature type="chain" id="PRO_5039038597" description="Lipoprotein" evidence="1">
    <location>
        <begin position="22"/>
        <end position="270"/>
    </location>
</feature>
<evidence type="ECO:0000313" key="3">
    <source>
        <dbReference type="Proteomes" id="UP000406184"/>
    </source>
</evidence>
<dbReference type="RefSeq" id="WP_158397909.1">
    <property type="nucleotide sequence ID" value="NZ_CABHMY010000022.1"/>
</dbReference>
<dbReference type="Proteomes" id="UP000406184">
    <property type="component" value="Unassembled WGS sequence"/>
</dbReference>
<evidence type="ECO:0008006" key="4">
    <source>
        <dbReference type="Google" id="ProtNLM"/>
    </source>
</evidence>
<name>A0A564SDV8_9FIRM</name>
<evidence type="ECO:0000256" key="1">
    <source>
        <dbReference type="SAM" id="SignalP"/>
    </source>
</evidence>
<evidence type="ECO:0000313" key="2">
    <source>
        <dbReference type="EMBL" id="VUW92948.1"/>
    </source>
</evidence>
<dbReference type="EMBL" id="CABHMY010000022">
    <property type="protein sequence ID" value="VUW92948.1"/>
    <property type="molecule type" value="Genomic_DNA"/>
</dbReference>
<reference evidence="2 3" key="1">
    <citation type="submission" date="2019-07" db="EMBL/GenBank/DDBJ databases">
        <authorList>
            <person name="Hibberd C M."/>
            <person name="Gehrig L. J."/>
            <person name="Chang H.-W."/>
            <person name="Venkatesh S."/>
        </authorList>
    </citation>
    <scope>NUCLEOTIDE SEQUENCE [LARGE SCALE GENOMIC DNA]</scope>
    <source>
        <strain evidence="2">Faecalibacterium_prausnitzii_JG_BgPS064</strain>
    </source>
</reference>
<dbReference type="PROSITE" id="PS51257">
    <property type="entry name" value="PROKAR_LIPOPROTEIN"/>
    <property type="match status" value="1"/>
</dbReference>
<organism evidence="2 3">
    <name type="scientific">Faecalibacterium prausnitzii</name>
    <dbReference type="NCBI Taxonomy" id="853"/>
    <lineage>
        <taxon>Bacteria</taxon>
        <taxon>Bacillati</taxon>
        <taxon>Bacillota</taxon>
        <taxon>Clostridia</taxon>
        <taxon>Eubacteriales</taxon>
        <taxon>Oscillospiraceae</taxon>
        <taxon>Faecalibacterium</taxon>
    </lineage>
</organism>
<keyword evidence="1" id="KW-0732">Signal</keyword>
<proteinExistence type="predicted"/>
<protein>
    <recommendedName>
        <fullName evidence="4">Lipoprotein</fullName>
    </recommendedName>
</protein>
<sequence>MKLLKKAVATALAMLMLTACSGGGGGGAGGGTPVAPVTPSAFSNTKTYKTAQSGKGKNLYAEYYGAENNKGGTLVPDKSLLTKQGTLNGNFYADLYDGNDLYMTYINNQGNGGVVVYCNDGGKGPYSEYAEVAKKGGAENIDGKNIWIDAQAIFGSPDKVEANKDVAEEMSKLDASKMDASVGTYTIPGTTQKYYAEIFTLKADPAWSQTYAYDDNDELKAIVMVDHDDIEGLFFNKFEFDSSMFNAAKLNKTGYNATDVTTEYLAGLKK</sequence>
<keyword evidence="3" id="KW-1185">Reference proteome</keyword>
<gene>
    <name evidence="2" type="ORF">FPPS064S07_02024</name>
</gene>
<accession>A0A564SDV8</accession>